<feature type="region of interest" description="Disordered" evidence="7">
    <location>
        <begin position="207"/>
        <end position="249"/>
    </location>
</feature>
<dbReference type="PANTHER" id="PTHR30352">
    <property type="entry name" value="PYRUVATE FORMATE-LYASE-ACTIVATING ENZYME"/>
    <property type="match status" value="1"/>
</dbReference>
<dbReference type="SFLD" id="SFLDF00299">
    <property type="entry name" value="anaerobic_ribonucleoside-triph"/>
    <property type="match status" value="1"/>
</dbReference>
<comment type="cofactor">
    <cofactor evidence="1">
        <name>[4Fe-4S] cluster</name>
        <dbReference type="ChEBI" id="CHEBI:49883"/>
    </cofactor>
</comment>
<dbReference type="InterPro" id="IPR007197">
    <property type="entry name" value="rSAM"/>
</dbReference>
<evidence type="ECO:0000313" key="9">
    <source>
        <dbReference type="Proteomes" id="UP000321155"/>
    </source>
</evidence>
<evidence type="ECO:0000256" key="7">
    <source>
        <dbReference type="SAM" id="MobiDB-lite"/>
    </source>
</evidence>
<comment type="caution">
    <text evidence="8">The sequence shown here is derived from an EMBL/GenBank/DDBJ whole genome shotgun (WGS) entry which is preliminary data.</text>
</comment>
<name>A0ABQ0X6K4_9MICC</name>
<accession>A0ABQ0X6K4</accession>
<evidence type="ECO:0000256" key="4">
    <source>
        <dbReference type="ARBA" id="ARBA00022723"/>
    </source>
</evidence>
<dbReference type="Pfam" id="PF13353">
    <property type="entry name" value="Fer4_12"/>
    <property type="match status" value="1"/>
</dbReference>
<dbReference type="InterPro" id="IPR058240">
    <property type="entry name" value="rSAM_sf"/>
</dbReference>
<gene>
    <name evidence="8" type="ORF">KFL01_23930</name>
</gene>
<evidence type="ECO:0000256" key="1">
    <source>
        <dbReference type="ARBA" id="ARBA00001966"/>
    </source>
</evidence>
<dbReference type="InterPro" id="IPR034457">
    <property type="entry name" value="Organic_radical-activating"/>
</dbReference>
<proteinExistence type="predicted"/>
<keyword evidence="2" id="KW-0004">4Fe-4S</keyword>
<organism evidence="8 9">
    <name type="scientific">Kocuria flava</name>
    <dbReference type="NCBI Taxonomy" id="446860"/>
    <lineage>
        <taxon>Bacteria</taxon>
        <taxon>Bacillati</taxon>
        <taxon>Actinomycetota</taxon>
        <taxon>Actinomycetes</taxon>
        <taxon>Micrococcales</taxon>
        <taxon>Micrococcaceae</taxon>
        <taxon>Kocuria</taxon>
    </lineage>
</organism>
<evidence type="ECO:0000313" key="8">
    <source>
        <dbReference type="EMBL" id="GEO93087.1"/>
    </source>
</evidence>
<evidence type="ECO:0000256" key="6">
    <source>
        <dbReference type="ARBA" id="ARBA00023014"/>
    </source>
</evidence>
<dbReference type="SFLD" id="SFLDS00029">
    <property type="entry name" value="Radical_SAM"/>
    <property type="match status" value="1"/>
</dbReference>
<keyword evidence="6" id="KW-0411">Iron-sulfur</keyword>
<evidence type="ECO:0000256" key="5">
    <source>
        <dbReference type="ARBA" id="ARBA00023004"/>
    </source>
</evidence>
<sequence>MDESLTSDTATLRVAHVVPVTQAEGPGRRFAVWIQGCSIRCRGCFNPHMWARTGGRPVAALQLAEEADRSDVEGITLLGGEPFEQAEGLAALAEAVRVGGLSVMTFTGFLREDLETRAARGDTSVRRLLEATDLLVDGPYDRARPDLARPWVGSTNQRFHFLTPRYAHLRNRLGACNDRLEVRVTAEGQVSVNGWAASDDLDTLLADLGTRQRPPSRLRRSRDGIAPSETGSAPLGAGSDSGGLPVRRR</sequence>
<keyword evidence="3" id="KW-0949">S-adenosyl-L-methionine</keyword>
<dbReference type="InterPro" id="IPR012837">
    <property type="entry name" value="NrdG"/>
</dbReference>
<dbReference type="PANTHER" id="PTHR30352:SF2">
    <property type="entry name" value="ANAEROBIC RIBONUCLEOSIDE-TRIPHOSPHATE REDUCTASE-ACTIVATING PROTEIN"/>
    <property type="match status" value="1"/>
</dbReference>
<dbReference type="RefSeq" id="WP_236945047.1">
    <property type="nucleotide sequence ID" value="NZ_CP013254.1"/>
</dbReference>
<keyword evidence="5" id="KW-0408">Iron</keyword>
<keyword evidence="4" id="KW-0479">Metal-binding</keyword>
<evidence type="ECO:0000256" key="2">
    <source>
        <dbReference type="ARBA" id="ARBA00022485"/>
    </source>
</evidence>
<dbReference type="Proteomes" id="UP000321155">
    <property type="component" value="Unassembled WGS sequence"/>
</dbReference>
<dbReference type="SFLD" id="SFLDG01066">
    <property type="entry name" value="organic_radical-activating_enz"/>
    <property type="match status" value="1"/>
</dbReference>
<reference evidence="8 9" key="1">
    <citation type="submission" date="2019-07" db="EMBL/GenBank/DDBJ databases">
        <title>Whole genome shotgun sequence of Kocuria flava NBRC 107626.</title>
        <authorList>
            <person name="Hosoyama A."/>
            <person name="Uohara A."/>
            <person name="Ohji S."/>
            <person name="Ichikawa N."/>
        </authorList>
    </citation>
    <scope>NUCLEOTIDE SEQUENCE [LARGE SCALE GENOMIC DNA]</scope>
    <source>
        <strain evidence="8 9">NBRC 107626</strain>
    </source>
</reference>
<dbReference type="EMBL" id="BJZR01000083">
    <property type="protein sequence ID" value="GEO93087.1"/>
    <property type="molecule type" value="Genomic_DNA"/>
</dbReference>
<protein>
    <submittedName>
        <fullName evidence="8">Radical SAM protein</fullName>
    </submittedName>
</protein>
<dbReference type="CDD" id="cd01335">
    <property type="entry name" value="Radical_SAM"/>
    <property type="match status" value="1"/>
</dbReference>
<dbReference type="SUPFAM" id="SSF102114">
    <property type="entry name" value="Radical SAM enzymes"/>
    <property type="match status" value="1"/>
</dbReference>
<evidence type="ECO:0000256" key="3">
    <source>
        <dbReference type="ARBA" id="ARBA00022691"/>
    </source>
</evidence>
<dbReference type="Gene3D" id="3.20.20.70">
    <property type="entry name" value="Aldolase class I"/>
    <property type="match status" value="1"/>
</dbReference>
<keyword evidence="9" id="KW-1185">Reference proteome</keyword>
<dbReference type="InterPro" id="IPR013785">
    <property type="entry name" value="Aldolase_TIM"/>
</dbReference>
<dbReference type="SFLD" id="SFLDG01063">
    <property type="entry name" value="activating_enzymes__group_1"/>
    <property type="match status" value="1"/>
</dbReference>